<evidence type="ECO:0000256" key="1">
    <source>
        <dbReference type="ARBA" id="ARBA00023157"/>
    </source>
</evidence>
<dbReference type="PROSITE" id="PS50240">
    <property type="entry name" value="TRYPSIN_DOM"/>
    <property type="match status" value="1"/>
</dbReference>
<dbReference type="CDD" id="cd00190">
    <property type="entry name" value="Tryp_SPc"/>
    <property type="match status" value="1"/>
</dbReference>
<protein>
    <submittedName>
        <fullName evidence="6">Collagenase-like</fullName>
    </submittedName>
</protein>
<dbReference type="Proteomes" id="UP001652626">
    <property type="component" value="Chromosome 31"/>
</dbReference>
<accession>A0ABM4AY55</accession>
<keyword evidence="2" id="KW-0645">Protease</keyword>
<dbReference type="Pfam" id="PF00089">
    <property type="entry name" value="Trypsin"/>
    <property type="match status" value="1"/>
</dbReference>
<dbReference type="PRINTS" id="PR00722">
    <property type="entry name" value="CHYMOTRYPSIN"/>
</dbReference>
<dbReference type="InterPro" id="IPR051333">
    <property type="entry name" value="CLIP_Serine_Protease"/>
</dbReference>
<dbReference type="Gene3D" id="2.40.10.10">
    <property type="entry name" value="Trypsin-like serine proteases"/>
    <property type="match status" value="2"/>
</dbReference>
<dbReference type="InterPro" id="IPR009003">
    <property type="entry name" value="Peptidase_S1_PA"/>
</dbReference>
<dbReference type="PROSITE" id="PS00134">
    <property type="entry name" value="TRYPSIN_HIS"/>
    <property type="match status" value="1"/>
</dbReference>
<dbReference type="SMART" id="SM00020">
    <property type="entry name" value="Tryp_SPc"/>
    <property type="match status" value="1"/>
</dbReference>
<evidence type="ECO:0000259" key="4">
    <source>
        <dbReference type="PROSITE" id="PS50240"/>
    </source>
</evidence>
<dbReference type="InterPro" id="IPR043504">
    <property type="entry name" value="Peptidase_S1_PA_chymotrypsin"/>
</dbReference>
<feature type="signal peptide" evidence="3">
    <location>
        <begin position="1"/>
        <end position="15"/>
    </location>
</feature>
<dbReference type="InterPro" id="IPR001254">
    <property type="entry name" value="Trypsin_dom"/>
</dbReference>
<name>A0ABM4AY55_VANTA</name>
<dbReference type="PANTHER" id="PTHR24260:SF134">
    <property type="entry name" value="AT07769P-RELATED"/>
    <property type="match status" value="1"/>
</dbReference>
<dbReference type="InterPro" id="IPR018114">
    <property type="entry name" value="TRYPSIN_HIS"/>
</dbReference>
<dbReference type="RefSeq" id="XP_064076236.1">
    <property type="nucleotide sequence ID" value="XM_064220166.1"/>
</dbReference>
<proteinExistence type="predicted"/>
<reference evidence="6" key="1">
    <citation type="submission" date="2025-08" db="UniProtKB">
        <authorList>
            <consortium name="RefSeq"/>
        </authorList>
    </citation>
    <scope>IDENTIFICATION</scope>
    <source>
        <tissue evidence="6">Whole body</tissue>
    </source>
</reference>
<keyword evidence="2" id="KW-0720">Serine protease</keyword>
<dbReference type="InterPro" id="IPR033116">
    <property type="entry name" value="TRYPSIN_SER"/>
</dbReference>
<dbReference type="PANTHER" id="PTHR24260">
    <property type="match status" value="1"/>
</dbReference>
<keyword evidence="2" id="KW-0378">Hydrolase</keyword>
<dbReference type="InterPro" id="IPR001314">
    <property type="entry name" value="Peptidase_S1A"/>
</dbReference>
<keyword evidence="5" id="KW-1185">Reference proteome</keyword>
<sequence>MKLFLFVAGLALVSARTPFEPISVNYHEDFGIPEATRIRKAEAAQDFDGSRIVGGQLSSLGAHPHFAGLLITLTNGRTSVCGASLLSNTRLVTAAHCWRDRSNQGRELTVILAATRLFSGGHRVNTNNVQMHGSYNANNLNNDVAVITIPWVGYNNNIRNIALPSGLLLNFNYAGERAVAAGFGRNSDSAAGNNNQDLRQVTLTVIENFECANIYGVQSVIGSTLCTSGQGRVGVCSGDSGGPLVFTFSGVRYLIGVTSFVSARGCEVGLPAGFARVTSFASWINARL</sequence>
<evidence type="ECO:0000313" key="6">
    <source>
        <dbReference type="RefSeq" id="XP_064076236.1"/>
    </source>
</evidence>
<organism evidence="5 6">
    <name type="scientific">Vanessa tameamea</name>
    <name type="common">Kamehameha butterfly</name>
    <dbReference type="NCBI Taxonomy" id="334116"/>
    <lineage>
        <taxon>Eukaryota</taxon>
        <taxon>Metazoa</taxon>
        <taxon>Ecdysozoa</taxon>
        <taxon>Arthropoda</taxon>
        <taxon>Hexapoda</taxon>
        <taxon>Insecta</taxon>
        <taxon>Pterygota</taxon>
        <taxon>Neoptera</taxon>
        <taxon>Endopterygota</taxon>
        <taxon>Lepidoptera</taxon>
        <taxon>Glossata</taxon>
        <taxon>Ditrysia</taxon>
        <taxon>Papilionoidea</taxon>
        <taxon>Nymphalidae</taxon>
        <taxon>Nymphalinae</taxon>
        <taxon>Vanessa</taxon>
    </lineage>
</organism>
<keyword evidence="1" id="KW-1015">Disulfide bond</keyword>
<gene>
    <name evidence="6" type="primary">LOC113402764</name>
</gene>
<feature type="domain" description="Peptidase S1" evidence="4">
    <location>
        <begin position="52"/>
        <end position="288"/>
    </location>
</feature>
<evidence type="ECO:0000313" key="5">
    <source>
        <dbReference type="Proteomes" id="UP001652626"/>
    </source>
</evidence>
<dbReference type="GeneID" id="113402764"/>
<keyword evidence="3" id="KW-0732">Signal</keyword>
<dbReference type="PROSITE" id="PS00135">
    <property type="entry name" value="TRYPSIN_SER"/>
    <property type="match status" value="1"/>
</dbReference>
<dbReference type="SUPFAM" id="SSF50494">
    <property type="entry name" value="Trypsin-like serine proteases"/>
    <property type="match status" value="1"/>
</dbReference>
<evidence type="ECO:0000256" key="3">
    <source>
        <dbReference type="SAM" id="SignalP"/>
    </source>
</evidence>
<evidence type="ECO:0000256" key="2">
    <source>
        <dbReference type="RuleBase" id="RU363034"/>
    </source>
</evidence>
<feature type="chain" id="PRO_5047079552" evidence="3">
    <location>
        <begin position="16"/>
        <end position="288"/>
    </location>
</feature>